<evidence type="ECO:0000259" key="4">
    <source>
        <dbReference type="PROSITE" id="PS50995"/>
    </source>
</evidence>
<dbReference type="PROSITE" id="PS50995">
    <property type="entry name" value="HTH_MARR_2"/>
    <property type="match status" value="1"/>
</dbReference>
<dbReference type="CDD" id="cd00090">
    <property type="entry name" value="HTH_ARSR"/>
    <property type="match status" value="1"/>
</dbReference>
<dbReference type="OrthoDB" id="2608887at2"/>
<dbReference type="AlphaFoldDB" id="A0A0R2LIQ7"/>
<dbReference type="PANTHER" id="PTHR42756:SF1">
    <property type="entry name" value="TRANSCRIPTIONAL REPRESSOR OF EMRAB OPERON"/>
    <property type="match status" value="1"/>
</dbReference>
<name>A0A0R2LIQ7_9LACO</name>
<dbReference type="Pfam" id="PF01047">
    <property type="entry name" value="MarR"/>
    <property type="match status" value="1"/>
</dbReference>
<dbReference type="SMART" id="SM00347">
    <property type="entry name" value="HTH_MARR"/>
    <property type="match status" value="1"/>
</dbReference>
<dbReference type="InterPro" id="IPR036390">
    <property type="entry name" value="WH_DNA-bd_sf"/>
</dbReference>
<keyword evidence="2" id="KW-0238">DNA-binding</keyword>
<dbReference type="STRING" id="993692.IV57_GL001348"/>
<dbReference type="GO" id="GO:0003700">
    <property type="term" value="F:DNA-binding transcription factor activity"/>
    <property type="evidence" value="ECO:0007669"/>
    <property type="project" value="InterPro"/>
</dbReference>
<feature type="domain" description="HTH marR-type" evidence="4">
    <location>
        <begin position="2"/>
        <end position="138"/>
    </location>
</feature>
<keyword evidence="3" id="KW-0804">Transcription</keyword>
<evidence type="ECO:0000256" key="1">
    <source>
        <dbReference type="ARBA" id="ARBA00023015"/>
    </source>
</evidence>
<organism evidence="5 6">
    <name type="scientific">Companilactobacillus kimchiensis</name>
    <dbReference type="NCBI Taxonomy" id="993692"/>
    <lineage>
        <taxon>Bacteria</taxon>
        <taxon>Bacillati</taxon>
        <taxon>Bacillota</taxon>
        <taxon>Bacilli</taxon>
        <taxon>Lactobacillales</taxon>
        <taxon>Lactobacillaceae</taxon>
        <taxon>Companilactobacillus</taxon>
    </lineage>
</organism>
<dbReference type="InterPro" id="IPR000835">
    <property type="entry name" value="HTH_MarR-typ"/>
</dbReference>
<dbReference type="InterPro" id="IPR011991">
    <property type="entry name" value="ArsR-like_HTH"/>
</dbReference>
<gene>
    <name evidence="5" type="ORF">IV57_GL001348</name>
</gene>
<dbReference type="GO" id="GO:0003677">
    <property type="term" value="F:DNA binding"/>
    <property type="evidence" value="ECO:0007669"/>
    <property type="project" value="UniProtKB-KW"/>
</dbReference>
<evidence type="ECO:0000313" key="5">
    <source>
        <dbReference type="EMBL" id="KRN98004.1"/>
    </source>
</evidence>
<dbReference type="PANTHER" id="PTHR42756">
    <property type="entry name" value="TRANSCRIPTIONAL REGULATOR, MARR"/>
    <property type="match status" value="1"/>
</dbReference>
<evidence type="ECO:0000256" key="2">
    <source>
        <dbReference type="ARBA" id="ARBA00023125"/>
    </source>
</evidence>
<dbReference type="InterPro" id="IPR036388">
    <property type="entry name" value="WH-like_DNA-bd_sf"/>
</dbReference>
<reference evidence="5 6" key="1">
    <citation type="journal article" date="2015" name="Genome Announc.">
        <title>Expanding the biotechnology potential of lactobacilli through comparative genomics of 213 strains and associated genera.</title>
        <authorList>
            <person name="Sun Z."/>
            <person name="Harris H.M."/>
            <person name="McCann A."/>
            <person name="Guo C."/>
            <person name="Argimon S."/>
            <person name="Zhang W."/>
            <person name="Yang X."/>
            <person name="Jeffery I.B."/>
            <person name="Cooney J.C."/>
            <person name="Kagawa T.F."/>
            <person name="Liu W."/>
            <person name="Song Y."/>
            <person name="Salvetti E."/>
            <person name="Wrobel A."/>
            <person name="Rasinkangas P."/>
            <person name="Parkhill J."/>
            <person name="Rea M.C."/>
            <person name="O'Sullivan O."/>
            <person name="Ritari J."/>
            <person name="Douillard F.P."/>
            <person name="Paul Ross R."/>
            <person name="Yang R."/>
            <person name="Briner A.E."/>
            <person name="Felis G.E."/>
            <person name="de Vos W.M."/>
            <person name="Barrangou R."/>
            <person name="Klaenhammer T.R."/>
            <person name="Caufield P.W."/>
            <person name="Cui Y."/>
            <person name="Zhang H."/>
            <person name="O'Toole P.W."/>
        </authorList>
    </citation>
    <scope>NUCLEOTIDE SEQUENCE [LARGE SCALE GENOMIC DNA]</scope>
    <source>
        <strain evidence="5 6">DSM 24716</strain>
    </source>
</reference>
<evidence type="ECO:0000256" key="3">
    <source>
        <dbReference type="ARBA" id="ARBA00023163"/>
    </source>
</evidence>
<dbReference type="Proteomes" id="UP000051006">
    <property type="component" value="Unassembled WGS sequence"/>
</dbReference>
<dbReference type="PRINTS" id="PR00598">
    <property type="entry name" value="HTHMARR"/>
</dbReference>
<dbReference type="EMBL" id="JQCF01000027">
    <property type="protein sequence ID" value="KRN98004.1"/>
    <property type="molecule type" value="Genomic_DNA"/>
</dbReference>
<evidence type="ECO:0000313" key="6">
    <source>
        <dbReference type="Proteomes" id="UP000051006"/>
    </source>
</evidence>
<accession>A0A0R2LIQ7</accession>
<sequence>MENELIKSLVSIVSFFNRTDRDQAFVKSAGVDLEATSFQLFVTIGRMQPTNVSDLANVLGKSHSSVSRQIDKLEKKQLVTTQDASNDARIREIKLSVDGERITKIINQTRLANIQTVLADWSDSEKETLVTSLNHLAETLNNMK</sequence>
<dbReference type="SUPFAM" id="SSF46785">
    <property type="entry name" value="Winged helix' DNA-binding domain"/>
    <property type="match status" value="1"/>
</dbReference>
<protein>
    <submittedName>
        <fullName evidence="5">Transcriptional regulator</fullName>
    </submittedName>
</protein>
<dbReference type="RefSeq" id="WP_057881520.1">
    <property type="nucleotide sequence ID" value="NZ_JQCF01000027.1"/>
</dbReference>
<dbReference type="PATRIC" id="fig|993692.3.peg.1368"/>
<keyword evidence="1" id="KW-0805">Transcription regulation</keyword>
<keyword evidence="6" id="KW-1185">Reference proteome</keyword>
<dbReference type="Gene3D" id="1.10.10.10">
    <property type="entry name" value="Winged helix-like DNA-binding domain superfamily/Winged helix DNA-binding domain"/>
    <property type="match status" value="1"/>
</dbReference>
<proteinExistence type="predicted"/>
<comment type="caution">
    <text evidence="5">The sequence shown here is derived from an EMBL/GenBank/DDBJ whole genome shotgun (WGS) entry which is preliminary data.</text>
</comment>